<dbReference type="Gene3D" id="3.30.2010.10">
    <property type="entry name" value="Metalloproteases ('zincins'), catalytic domain"/>
    <property type="match status" value="1"/>
</dbReference>
<feature type="domain" description="Peptidase M48" evidence="7">
    <location>
        <begin position="95"/>
        <end position="260"/>
    </location>
</feature>
<evidence type="ECO:0000256" key="4">
    <source>
        <dbReference type="ARBA" id="ARBA00022833"/>
    </source>
</evidence>
<keyword evidence="5 6" id="KW-0482">Metalloprotease</keyword>
<evidence type="ECO:0000313" key="9">
    <source>
        <dbReference type="Proteomes" id="UP000298458"/>
    </source>
</evidence>
<dbReference type="EMBL" id="RQET01000004">
    <property type="protein sequence ID" value="TGK11649.1"/>
    <property type="molecule type" value="Genomic_DNA"/>
</dbReference>
<evidence type="ECO:0000256" key="3">
    <source>
        <dbReference type="ARBA" id="ARBA00022801"/>
    </source>
</evidence>
<comment type="similarity">
    <text evidence="6">Belongs to the peptidase M48 family.</text>
</comment>
<keyword evidence="4 6" id="KW-0862">Zinc</keyword>
<evidence type="ECO:0000259" key="7">
    <source>
        <dbReference type="Pfam" id="PF01435"/>
    </source>
</evidence>
<keyword evidence="1 6" id="KW-0645">Protease</keyword>
<evidence type="ECO:0000256" key="2">
    <source>
        <dbReference type="ARBA" id="ARBA00022723"/>
    </source>
</evidence>
<evidence type="ECO:0000256" key="1">
    <source>
        <dbReference type="ARBA" id="ARBA00022670"/>
    </source>
</evidence>
<dbReference type="PANTHER" id="PTHR22726">
    <property type="entry name" value="METALLOENDOPEPTIDASE OMA1"/>
    <property type="match status" value="1"/>
</dbReference>
<dbReference type="Pfam" id="PF01435">
    <property type="entry name" value="Peptidase_M48"/>
    <property type="match status" value="1"/>
</dbReference>
<evidence type="ECO:0000313" key="8">
    <source>
        <dbReference type="EMBL" id="TGK11649.1"/>
    </source>
</evidence>
<dbReference type="GO" id="GO:0016020">
    <property type="term" value="C:membrane"/>
    <property type="evidence" value="ECO:0007669"/>
    <property type="project" value="TreeGrafter"/>
</dbReference>
<keyword evidence="9" id="KW-1185">Reference proteome</keyword>
<comment type="caution">
    <text evidence="8">The sequence shown here is derived from an EMBL/GenBank/DDBJ whole genome shotgun (WGS) entry which is preliminary data.</text>
</comment>
<sequence length="296" mass="33453">MFNKRGAFFLILILSGICLAIFVSAFKIGVEKQATLAPMFQLLGKPLKTLDRGLTKVLPISDLDEKQLGDAIAERYSGYAENEQNPDLVYLRSLVAKLSERNKKGFHYRILILETEEANAFAMPGGVLFVTSGLLKTVRSESELVSVIGHEIGHVELSHCMDGVRFELLSRKIDAAGLGELADLAVRILLKPGFSKNQEDEADDYGYKVLIREGYDPFAMGKTFQRLKESAGGQEKTESPIGEYFMTHPYLDLRSEKFREKAKRENKGKYYIGIRNLSDRICRFDSEYESEFVLRK</sequence>
<dbReference type="GO" id="GO:0004222">
    <property type="term" value="F:metalloendopeptidase activity"/>
    <property type="evidence" value="ECO:0007669"/>
    <property type="project" value="InterPro"/>
</dbReference>
<dbReference type="PANTHER" id="PTHR22726:SF1">
    <property type="entry name" value="METALLOENDOPEPTIDASE OMA1, MITOCHONDRIAL"/>
    <property type="match status" value="1"/>
</dbReference>
<name>A0A4R9GGH1_9LEPT</name>
<dbReference type="AlphaFoldDB" id="A0A4R9GGH1"/>
<accession>A0A4R9GGH1</accession>
<keyword evidence="2" id="KW-0479">Metal-binding</keyword>
<dbReference type="InterPro" id="IPR001915">
    <property type="entry name" value="Peptidase_M48"/>
</dbReference>
<keyword evidence="3 6" id="KW-0378">Hydrolase</keyword>
<comment type="cofactor">
    <cofactor evidence="6">
        <name>Zn(2+)</name>
        <dbReference type="ChEBI" id="CHEBI:29105"/>
    </cofactor>
    <text evidence="6">Binds 1 zinc ion per subunit.</text>
</comment>
<dbReference type="OrthoDB" id="9810445at2"/>
<evidence type="ECO:0000256" key="5">
    <source>
        <dbReference type="ARBA" id="ARBA00023049"/>
    </source>
</evidence>
<dbReference type="Proteomes" id="UP000298458">
    <property type="component" value="Unassembled WGS sequence"/>
</dbReference>
<organism evidence="8 9">
    <name type="scientific">Leptospira fletcheri</name>
    <dbReference type="NCBI Taxonomy" id="2484981"/>
    <lineage>
        <taxon>Bacteria</taxon>
        <taxon>Pseudomonadati</taxon>
        <taxon>Spirochaetota</taxon>
        <taxon>Spirochaetia</taxon>
        <taxon>Leptospirales</taxon>
        <taxon>Leptospiraceae</taxon>
        <taxon>Leptospira</taxon>
    </lineage>
</organism>
<protein>
    <submittedName>
        <fullName evidence="8">Peptidase M48</fullName>
    </submittedName>
</protein>
<proteinExistence type="inferred from homology"/>
<reference evidence="8" key="1">
    <citation type="journal article" date="2019" name="PLoS Negl. Trop. Dis.">
        <title>Revisiting the worldwide diversity of Leptospira species in the environment.</title>
        <authorList>
            <person name="Vincent A.T."/>
            <person name="Schiettekatte O."/>
            <person name="Bourhy P."/>
            <person name="Veyrier F.J."/>
            <person name="Picardeau M."/>
        </authorList>
    </citation>
    <scope>NUCLEOTIDE SEQUENCE [LARGE SCALE GENOMIC DNA]</scope>
    <source>
        <strain evidence="8">SSW15</strain>
    </source>
</reference>
<evidence type="ECO:0000256" key="6">
    <source>
        <dbReference type="RuleBase" id="RU003983"/>
    </source>
</evidence>
<dbReference type="InterPro" id="IPR051156">
    <property type="entry name" value="Mito/Outer_Membr_Metalloprot"/>
</dbReference>
<dbReference type="GO" id="GO:0051603">
    <property type="term" value="P:proteolysis involved in protein catabolic process"/>
    <property type="evidence" value="ECO:0007669"/>
    <property type="project" value="TreeGrafter"/>
</dbReference>
<gene>
    <name evidence="8" type="ORF">EHO60_04960</name>
</gene>
<dbReference type="CDD" id="cd07324">
    <property type="entry name" value="M48C_Oma1-like"/>
    <property type="match status" value="1"/>
</dbReference>
<dbReference type="GO" id="GO:0046872">
    <property type="term" value="F:metal ion binding"/>
    <property type="evidence" value="ECO:0007669"/>
    <property type="project" value="UniProtKB-KW"/>
</dbReference>
<dbReference type="RefSeq" id="WP_135767053.1">
    <property type="nucleotide sequence ID" value="NZ_RQET01000004.1"/>
</dbReference>